<evidence type="ECO:0000313" key="1">
    <source>
        <dbReference type="EMBL" id="EJZ86660.1"/>
    </source>
</evidence>
<name>K0ZGK9_9ACTO</name>
<keyword evidence="2" id="KW-1185">Reference proteome</keyword>
<accession>K0ZGK9</accession>
<dbReference type="EMBL" id="AGWP01000005">
    <property type="protein sequence ID" value="EJZ86660.1"/>
    <property type="molecule type" value="Genomic_DNA"/>
</dbReference>
<gene>
    <name evidence="1" type="ORF">HMPREF9240_01034</name>
</gene>
<proteinExistence type="predicted"/>
<dbReference type="Proteomes" id="UP000006075">
    <property type="component" value="Unassembled WGS sequence"/>
</dbReference>
<organism evidence="1 2">
    <name type="scientific">Winkia neuii BV029A5</name>
    <dbReference type="NCBI Taxonomy" id="888439"/>
    <lineage>
        <taxon>Bacteria</taxon>
        <taxon>Bacillati</taxon>
        <taxon>Actinomycetota</taxon>
        <taxon>Actinomycetes</taxon>
        <taxon>Actinomycetales</taxon>
        <taxon>Actinomycetaceae</taxon>
        <taxon>Winkia</taxon>
    </lineage>
</organism>
<reference evidence="1 2" key="1">
    <citation type="submission" date="2012-07" db="EMBL/GenBank/DDBJ databases">
        <title>The Genome Sequence of Actinomyces neuii subsp. anitratus BVS029A5.</title>
        <authorList>
            <consortium name="The Broad Institute Genome Sequencing Platform"/>
            <person name="Earl A."/>
            <person name="Ward D."/>
            <person name="Feldgarden M."/>
            <person name="Gevers D."/>
            <person name="Saerens B."/>
            <person name="Vaneechoutte M."/>
            <person name="Walker B."/>
            <person name="Young S.K."/>
            <person name="Zeng Q."/>
            <person name="Gargeya S."/>
            <person name="Fitzgerald M."/>
            <person name="Haas B."/>
            <person name="Abouelleil A."/>
            <person name="Alvarado L."/>
            <person name="Arachchi H.M."/>
            <person name="Berlin A."/>
            <person name="Chapman S.B."/>
            <person name="Goldberg J."/>
            <person name="Griggs A."/>
            <person name="Gujja S."/>
            <person name="Hansen M."/>
            <person name="Howarth C."/>
            <person name="Imamovic A."/>
            <person name="Larimer J."/>
            <person name="McCowen C."/>
            <person name="Montmayeur A."/>
            <person name="Murphy C."/>
            <person name="Neiman D."/>
            <person name="Pearson M."/>
            <person name="Priest M."/>
            <person name="Roberts A."/>
            <person name="Saif S."/>
            <person name="Shea T."/>
            <person name="Sisk P."/>
            <person name="Sykes S."/>
            <person name="Wortman J."/>
            <person name="Nusbaum C."/>
            <person name="Birren B."/>
        </authorList>
    </citation>
    <scope>NUCLEOTIDE SEQUENCE [LARGE SCALE GENOMIC DNA]</scope>
    <source>
        <strain evidence="1 2">BVS029A5</strain>
    </source>
</reference>
<evidence type="ECO:0000313" key="2">
    <source>
        <dbReference type="Proteomes" id="UP000006075"/>
    </source>
</evidence>
<dbReference type="HOGENOM" id="CLU_2476411_0_0_11"/>
<dbReference type="AlphaFoldDB" id="K0ZGK9"/>
<protein>
    <submittedName>
        <fullName evidence="1">Uncharacterized protein</fullName>
    </submittedName>
</protein>
<comment type="caution">
    <text evidence="1">The sequence shown here is derived from an EMBL/GenBank/DDBJ whole genome shotgun (WGS) entry which is preliminary data.</text>
</comment>
<sequence length="87" mass="9198">MSEGIKRGQVVGSTVREALTAIIDDIGDHQVLALALISMGQPDCAQAVVTVNPAQTPYSAIQAVDYATSKLQNALKVALVQRGNYED</sequence>